<dbReference type="GO" id="GO:0009313">
    <property type="term" value="P:oligosaccharide catabolic process"/>
    <property type="evidence" value="ECO:0007669"/>
    <property type="project" value="TreeGrafter"/>
</dbReference>
<feature type="domain" description="Glycoside hydrolase family 38 N-terminal" evidence="2">
    <location>
        <begin position="2"/>
        <end position="136"/>
    </location>
</feature>
<feature type="compositionally biased region" description="Basic residues" evidence="1">
    <location>
        <begin position="215"/>
        <end position="227"/>
    </location>
</feature>
<evidence type="ECO:0000313" key="4">
    <source>
        <dbReference type="Proteomes" id="UP000184363"/>
    </source>
</evidence>
<feature type="region of interest" description="Disordered" evidence="1">
    <location>
        <begin position="286"/>
        <end position="437"/>
    </location>
</feature>
<dbReference type="InterPro" id="IPR000602">
    <property type="entry name" value="Glyco_hydro_38_N"/>
</dbReference>
<evidence type="ECO:0000256" key="1">
    <source>
        <dbReference type="SAM" id="MobiDB-lite"/>
    </source>
</evidence>
<keyword evidence="3" id="KW-0378">Hydrolase</keyword>
<feature type="compositionally biased region" description="Basic residues" evidence="1">
    <location>
        <begin position="332"/>
        <end position="341"/>
    </location>
</feature>
<feature type="compositionally biased region" description="Basic and acidic residues" evidence="1">
    <location>
        <begin position="342"/>
        <end position="353"/>
    </location>
</feature>
<gene>
    <name evidence="3" type="ORF">SAMN05443637_101335</name>
</gene>
<dbReference type="Proteomes" id="UP000184363">
    <property type="component" value="Unassembled WGS sequence"/>
</dbReference>
<proteinExistence type="predicted"/>
<reference evidence="3 4" key="1">
    <citation type="submission" date="2016-11" db="EMBL/GenBank/DDBJ databases">
        <authorList>
            <person name="Jaros S."/>
            <person name="Januszkiewicz K."/>
            <person name="Wedrychowicz H."/>
        </authorList>
    </citation>
    <scope>NUCLEOTIDE SEQUENCE [LARGE SCALE GENOMIC DNA]</scope>
    <source>
        <strain evidence="3 4">DSM 43832</strain>
    </source>
</reference>
<dbReference type="Gene3D" id="3.20.110.10">
    <property type="entry name" value="Glycoside hydrolase 38, N terminal domain"/>
    <property type="match status" value="1"/>
</dbReference>
<dbReference type="GO" id="GO:0004559">
    <property type="term" value="F:alpha-mannosidase activity"/>
    <property type="evidence" value="ECO:0007669"/>
    <property type="project" value="InterPro"/>
</dbReference>
<accession>A0A1M6NLT6</accession>
<feature type="region of interest" description="Disordered" evidence="1">
    <location>
        <begin position="146"/>
        <end position="242"/>
    </location>
</feature>
<dbReference type="AlphaFoldDB" id="A0A1M6NLT6"/>
<dbReference type="PANTHER" id="PTHR46017:SF1">
    <property type="entry name" value="ALPHA-MANNOSIDASE 2C1"/>
    <property type="match status" value="1"/>
</dbReference>
<evidence type="ECO:0000259" key="2">
    <source>
        <dbReference type="Pfam" id="PF01074"/>
    </source>
</evidence>
<organism evidence="3 4">
    <name type="scientific">Pseudonocardia thermophila</name>
    <dbReference type="NCBI Taxonomy" id="1848"/>
    <lineage>
        <taxon>Bacteria</taxon>
        <taxon>Bacillati</taxon>
        <taxon>Actinomycetota</taxon>
        <taxon>Actinomycetes</taxon>
        <taxon>Pseudonocardiales</taxon>
        <taxon>Pseudonocardiaceae</taxon>
        <taxon>Pseudonocardia</taxon>
    </lineage>
</organism>
<dbReference type="SUPFAM" id="SSF88713">
    <property type="entry name" value="Glycoside hydrolase/deacetylase"/>
    <property type="match status" value="1"/>
</dbReference>
<dbReference type="InterPro" id="IPR011330">
    <property type="entry name" value="Glyco_hydro/deAcase_b/a-brl"/>
</dbReference>
<protein>
    <submittedName>
        <fullName evidence="3">Glycosyl hydrolases family 38 N-terminal domain-containing protein</fullName>
    </submittedName>
</protein>
<dbReference type="STRING" id="1848.SAMN05443637_101335"/>
<name>A0A1M6NLT6_PSETH</name>
<feature type="compositionally biased region" description="Gly residues" evidence="1">
    <location>
        <begin position="378"/>
        <end position="391"/>
    </location>
</feature>
<keyword evidence="4" id="KW-1185">Reference proteome</keyword>
<dbReference type="Pfam" id="PF01074">
    <property type="entry name" value="Glyco_hydro_38N"/>
    <property type="match status" value="1"/>
</dbReference>
<feature type="compositionally biased region" description="Basic residues" evidence="1">
    <location>
        <begin position="307"/>
        <end position="322"/>
    </location>
</feature>
<dbReference type="GO" id="GO:0006013">
    <property type="term" value="P:mannose metabolic process"/>
    <property type="evidence" value="ECO:0007669"/>
    <property type="project" value="InterPro"/>
</dbReference>
<dbReference type="PANTHER" id="PTHR46017">
    <property type="entry name" value="ALPHA-MANNOSIDASE 2C1"/>
    <property type="match status" value="1"/>
</dbReference>
<sequence length="437" mass="47026">MSGGEALVRQLVHGERFFLDELGVETEEVWLPDSFGYSAALPQLVTLSRSRWLLTQEISWSQFNRFPHHTFWWEGLDGSRVFTHFPPVDTYNTELSGHEMGHLVRSFAEKGRAHRSLVPFGWGDGGGGPTREMLGRAAPGGGAVVGHRGGAHRAPVPVRRARPDLEEGAAAPVPRHPARQLHRLGAPREPGDLPARARRAGGDRRRSPAGAGGQRRGRARLQRRPARAWRGPGGRRGPAEPAEPVAVTVDGAGYVLDNALVRAQVDGRGLLVSVVDAVTGREAIAAGPRATSCRSTPTCRAAGTPGRRPHPPAHRHRSRRRRGAGDRAGERHGRRARAARVRHLDGGADDHARPRLTPGGLHRGDRPARVGDVPEGGVPAGRTGGSRGGGDAVRPRRHRRCGPRGPPDQPARAAGPRLRASRAPSPRPSTTGWSSRR</sequence>
<dbReference type="InterPro" id="IPR027291">
    <property type="entry name" value="Glyco_hydro_38_N_sf"/>
</dbReference>
<feature type="compositionally biased region" description="Low complexity" evidence="1">
    <location>
        <begin position="410"/>
        <end position="424"/>
    </location>
</feature>
<dbReference type="EMBL" id="FRAP01000001">
    <property type="protein sequence ID" value="SHJ96707.1"/>
    <property type="molecule type" value="Genomic_DNA"/>
</dbReference>
<evidence type="ECO:0000313" key="3">
    <source>
        <dbReference type="EMBL" id="SHJ96707.1"/>
    </source>
</evidence>